<dbReference type="EMBL" id="VMHM01000003">
    <property type="protein sequence ID" value="TSK04859.1"/>
    <property type="molecule type" value="Genomic_DNA"/>
</dbReference>
<dbReference type="Pfam" id="PF12680">
    <property type="entry name" value="SnoaL_2"/>
    <property type="match status" value="1"/>
</dbReference>
<dbReference type="Proteomes" id="UP000319483">
    <property type="component" value="Unassembled WGS sequence"/>
</dbReference>
<name>A0A556SUQ3_9GAMM</name>
<dbReference type="AlphaFoldDB" id="A0A556SUQ3"/>
<evidence type="ECO:0000313" key="3">
    <source>
        <dbReference type="Proteomes" id="UP000319483"/>
    </source>
</evidence>
<evidence type="ECO:0000313" key="2">
    <source>
        <dbReference type="EMBL" id="TSK04859.1"/>
    </source>
</evidence>
<dbReference type="Gene3D" id="3.10.450.50">
    <property type="match status" value="1"/>
</dbReference>
<dbReference type="InterPro" id="IPR032710">
    <property type="entry name" value="NTF2-like_dom_sf"/>
</dbReference>
<reference evidence="2 3" key="1">
    <citation type="submission" date="2019-07" db="EMBL/GenBank/DDBJ databases">
        <title>Gilliamella genomes.</title>
        <authorList>
            <person name="Zheng H."/>
        </authorList>
    </citation>
    <scope>NUCLEOTIDE SEQUENCE [LARGE SCALE GENOMIC DNA]</scope>
    <source>
        <strain evidence="2 3">W8127</strain>
    </source>
</reference>
<sequence>MEDYIQHNPTVETGREAFIEFFKGFLQLKPKFEIINMCSESDMVYLFHKCTLADDNVNKVCDIFRVENHKIVEH</sequence>
<comment type="caution">
    <text evidence="2">The sequence shown here is derived from an EMBL/GenBank/DDBJ whole genome shotgun (WGS) entry which is preliminary data.</text>
</comment>
<gene>
    <name evidence="2" type="ORF">FPQ15_02730</name>
</gene>
<protein>
    <recommendedName>
        <fullName evidence="1">SnoaL-like domain-containing protein</fullName>
    </recommendedName>
</protein>
<dbReference type="InterPro" id="IPR037401">
    <property type="entry name" value="SnoaL-like"/>
</dbReference>
<evidence type="ECO:0000259" key="1">
    <source>
        <dbReference type="Pfam" id="PF12680"/>
    </source>
</evidence>
<organism evidence="2 3">
    <name type="scientific">Gilliamella apicola</name>
    <dbReference type="NCBI Taxonomy" id="1196095"/>
    <lineage>
        <taxon>Bacteria</taxon>
        <taxon>Pseudomonadati</taxon>
        <taxon>Pseudomonadota</taxon>
        <taxon>Gammaproteobacteria</taxon>
        <taxon>Orbales</taxon>
        <taxon>Orbaceae</taxon>
        <taxon>Gilliamella</taxon>
    </lineage>
</organism>
<dbReference type="SUPFAM" id="SSF54427">
    <property type="entry name" value="NTF2-like"/>
    <property type="match status" value="1"/>
</dbReference>
<accession>A0A556SUQ3</accession>
<dbReference type="RefSeq" id="WP_144091499.1">
    <property type="nucleotide sequence ID" value="NZ_CAMLAP010000016.1"/>
</dbReference>
<proteinExistence type="predicted"/>
<feature type="domain" description="SnoaL-like" evidence="1">
    <location>
        <begin position="2"/>
        <end position="74"/>
    </location>
</feature>